<dbReference type="Proteomes" id="UP000515934">
    <property type="component" value="Chromosome"/>
</dbReference>
<dbReference type="PANTHER" id="PTHR10151">
    <property type="entry name" value="ECTONUCLEOTIDE PYROPHOSPHATASE/PHOSPHODIESTERASE"/>
    <property type="match status" value="1"/>
</dbReference>
<keyword evidence="2" id="KW-1185">Reference proteome</keyword>
<evidence type="ECO:0000313" key="1">
    <source>
        <dbReference type="EMBL" id="QNN63833.1"/>
    </source>
</evidence>
<dbReference type="GO" id="GO:0016787">
    <property type="term" value="F:hydrolase activity"/>
    <property type="evidence" value="ECO:0007669"/>
    <property type="project" value="UniProtKB-ARBA"/>
</dbReference>
<dbReference type="Gene3D" id="3.40.720.10">
    <property type="entry name" value="Alkaline Phosphatase, subunit A"/>
    <property type="match status" value="1"/>
</dbReference>
<dbReference type="EMBL" id="CP060716">
    <property type="protein sequence ID" value="QNN63833.1"/>
    <property type="molecule type" value="Genomic_DNA"/>
</dbReference>
<dbReference type="KEGG" id="ldn:H9L06_01980"/>
<dbReference type="PANTHER" id="PTHR10151:SF120">
    <property type="entry name" value="BIS(5'-ADENOSYL)-TRIPHOSPHATASE"/>
    <property type="match status" value="1"/>
</dbReference>
<reference evidence="1 2" key="1">
    <citation type="submission" date="2020-08" db="EMBL/GenBank/DDBJ databases">
        <title>Genome sequence of Leucobacter denitrificans KACC 14055T.</title>
        <authorList>
            <person name="Hyun D.-W."/>
            <person name="Bae J.-W."/>
        </authorList>
    </citation>
    <scope>NUCLEOTIDE SEQUENCE [LARGE SCALE GENOMIC DNA]</scope>
    <source>
        <strain evidence="1 2">KACC 14055</strain>
    </source>
</reference>
<dbReference type="Pfam" id="PF01663">
    <property type="entry name" value="Phosphodiest"/>
    <property type="match status" value="1"/>
</dbReference>
<accession>A0A7G9S7K8</accession>
<organism evidence="1 2">
    <name type="scientific">Leucobacter denitrificans</name>
    <dbReference type="NCBI Taxonomy" id="683042"/>
    <lineage>
        <taxon>Bacteria</taxon>
        <taxon>Bacillati</taxon>
        <taxon>Actinomycetota</taxon>
        <taxon>Actinomycetes</taxon>
        <taxon>Micrococcales</taxon>
        <taxon>Microbacteriaceae</taxon>
        <taxon>Leucobacter</taxon>
    </lineage>
</organism>
<dbReference type="SUPFAM" id="SSF53649">
    <property type="entry name" value="Alkaline phosphatase-like"/>
    <property type="match status" value="1"/>
</dbReference>
<protein>
    <submittedName>
        <fullName evidence="1">Alkaline phosphatase family protein</fullName>
    </submittedName>
</protein>
<dbReference type="InterPro" id="IPR002591">
    <property type="entry name" value="Phosphodiest/P_Trfase"/>
</dbReference>
<proteinExistence type="predicted"/>
<name>A0A7G9S7K8_9MICO</name>
<dbReference type="InterPro" id="IPR017850">
    <property type="entry name" value="Alkaline_phosphatase_core_sf"/>
</dbReference>
<dbReference type="AlphaFoldDB" id="A0A7G9S7K8"/>
<gene>
    <name evidence="1" type="ORF">H9L06_01980</name>
</gene>
<evidence type="ECO:0000313" key="2">
    <source>
        <dbReference type="Proteomes" id="UP000515934"/>
    </source>
</evidence>
<sequence length="419" mass="45282">MLPTATDNGGRLAALLPTGLLAIAKSLENGPRELVENAVGASIGREEFQLLRERLPAIRSLVVIMVDGLGTANLKARSTHAPTLASLSQRRITTVSPSTTSAAITTLTTGKLPGEHGHIGYKIRHPELGIITSLRDWEHIPDVRAWQLAPTLFELAARAGIRSSVFGRPAHAESGFSRAVLTGASYIGGSRIADRFAAAKSFIANEDAALAYVYIDELDRAGHKSGWQSESWAERLEQLDAALADFLVGLPADTGVVLTADHGMVDVEAHQQVIFDRNSSEFSDVVDVGGEPRFRSFYLREGSDPHPFTEWLRRIEGKRAWVVTRAQAFESGVFGNTIGPGVPERTGDVLLAARGQCAYYMTDDDPQSFNMVGQHGSWTDEERGIPLILAGDFAGSGYAKAVESYAQARDTFDLGHSRS</sequence>